<dbReference type="PANTHER" id="PTHR45833">
    <property type="entry name" value="METHIONINE SYNTHASE"/>
    <property type="match status" value="1"/>
</dbReference>
<evidence type="ECO:0000313" key="6">
    <source>
        <dbReference type="Proteomes" id="UP000029227"/>
    </source>
</evidence>
<dbReference type="eggNOG" id="COG1410">
    <property type="taxonomic scope" value="Bacteria"/>
</dbReference>
<protein>
    <submittedName>
        <fullName evidence="5">5-methyltetrahydrofolate-homocysteine methyltransferase</fullName>
        <ecNumber evidence="5">2.1.1.13</ecNumber>
    </submittedName>
</protein>
<evidence type="ECO:0000259" key="4">
    <source>
        <dbReference type="PROSITE" id="PS50974"/>
    </source>
</evidence>
<dbReference type="InterPro" id="IPR037010">
    <property type="entry name" value="VitB12-dep_Met_synth_activ_sf"/>
</dbReference>
<dbReference type="GO" id="GO:0008705">
    <property type="term" value="F:methionine synthase activity"/>
    <property type="evidence" value="ECO:0007669"/>
    <property type="project" value="UniProtKB-EC"/>
</dbReference>
<keyword evidence="3 5" id="KW-0489">Methyltransferase</keyword>
<keyword evidence="3 5" id="KW-0808">Transferase</keyword>
<evidence type="ECO:0000256" key="2">
    <source>
        <dbReference type="ARBA" id="ARBA00023285"/>
    </source>
</evidence>
<evidence type="ECO:0000256" key="1">
    <source>
        <dbReference type="ARBA" id="ARBA00022723"/>
    </source>
</evidence>
<dbReference type="EC" id="2.1.1.13" evidence="5"/>
<organism evidence="5 6">
    <name type="scientific">Photobacterium aphoticum</name>
    <dbReference type="NCBI Taxonomy" id="754436"/>
    <lineage>
        <taxon>Bacteria</taxon>
        <taxon>Pseudomonadati</taxon>
        <taxon>Pseudomonadota</taxon>
        <taxon>Gammaproteobacteria</taxon>
        <taxon>Vibrionales</taxon>
        <taxon>Vibrionaceae</taxon>
        <taxon>Photobacterium</taxon>
    </lineage>
</organism>
<keyword evidence="1" id="KW-0479">Metal-binding</keyword>
<dbReference type="Proteomes" id="UP000029227">
    <property type="component" value="Unassembled WGS sequence"/>
</dbReference>
<proteinExistence type="predicted"/>
<dbReference type="EMBL" id="BBMN01000011">
    <property type="protein sequence ID" value="GAL06355.1"/>
    <property type="molecule type" value="Genomic_DNA"/>
</dbReference>
<dbReference type="PANTHER" id="PTHR45833:SF1">
    <property type="entry name" value="METHIONINE SYNTHASE"/>
    <property type="match status" value="1"/>
</dbReference>
<dbReference type="GO" id="GO:0032259">
    <property type="term" value="P:methylation"/>
    <property type="evidence" value="ECO:0007669"/>
    <property type="project" value="UniProtKB-KW"/>
</dbReference>
<evidence type="ECO:0000256" key="3">
    <source>
        <dbReference type="PROSITE-ProRule" id="PRU00346"/>
    </source>
</evidence>
<dbReference type="GO" id="GO:0050667">
    <property type="term" value="P:homocysteine metabolic process"/>
    <property type="evidence" value="ECO:0007669"/>
    <property type="project" value="TreeGrafter"/>
</dbReference>
<name>A0A090QT34_9GAMM</name>
<dbReference type="STRING" id="754436.JCM19237_2446"/>
<gene>
    <name evidence="5" type="ORF">JCM19237_2446</name>
</gene>
<accession>A0A090QT34</accession>
<dbReference type="PROSITE" id="PS50974">
    <property type="entry name" value="ADOMET_ACTIVATION"/>
    <property type="match status" value="1"/>
</dbReference>
<dbReference type="GO" id="GO:0046872">
    <property type="term" value="F:metal ion binding"/>
    <property type="evidence" value="ECO:0007669"/>
    <property type="project" value="UniProtKB-KW"/>
</dbReference>
<dbReference type="Gene3D" id="3.10.196.10">
    <property type="entry name" value="Vitamin B12-dependent methionine synthase, activation domain"/>
    <property type="match status" value="1"/>
</dbReference>
<feature type="domain" description="AdoMet activation" evidence="4">
    <location>
        <begin position="1"/>
        <end position="68"/>
    </location>
</feature>
<dbReference type="Pfam" id="PF02965">
    <property type="entry name" value="Met_synt_B12"/>
    <property type="match status" value="1"/>
</dbReference>
<dbReference type="GO" id="GO:0005829">
    <property type="term" value="C:cytosol"/>
    <property type="evidence" value="ECO:0007669"/>
    <property type="project" value="TreeGrafter"/>
</dbReference>
<evidence type="ECO:0000313" key="5">
    <source>
        <dbReference type="EMBL" id="GAL06355.1"/>
    </source>
</evidence>
<sequence>MIQAVADRLAEAFAEYLHEHVRKVVWGYAGNENLSNDELIREKYQGSARLPGIRPVRSIPKKAVCGRY</sequence>
<dbReference type="InterPro" id="IPR050554">
    <property type="entry name" value="Met_Synthase/Corrinoid"/>
</dbReference>
<reference evidence="5 6" key="1">
    <citation type="journal article" date="2014" name="Genome Announc.">
        <title>Draft Genome Sequences of Two Vibrionaceae Species, Vibrio ponticus C121 and Photobacterium aphoticum C119, Isolated as Coral Reef Microbiota.</title>
        <authorList>
            <person name="Al-saari N."/>
            <person name="Meirelles P.M."/>
            <person name="Mino S."/>
            <person name="Suda W."/>
            <person name="Oshima K."/>
            <person name="Hattori M."/>
            <person name="Ohkuma M."/>
            <person name="Thompson F.L."/>
            <person name="Gomez-Gil B."/>
            <person name="Sawabe T."/>
            <person name="Sawabe T."/>
        </authorList>
    </citation>
    <scope>NUCLEOTIDE SEQUENCE [LARGE SCALE GENOMIC DNA]</scope>
    <source>
        <strain evidence="5 6">JCM 19237</strain>
    </source>
</reference>
<keyword evidence="2" id="KW-0170">Cobalt</keyword>
<dbReference type="GO" id="GO:0046653">
    <property type="term" value="P:tetrahydrofolate metabolic process"/>
    <property type="evidence" value="ECO:0007669"/>
    <property type="project" value="TreeGrafter"/>
</dbReference>
<dbReference type="InterPro" id="IPR004223">
    <property type="entry name" value="VitB12-dep_Met_synth_activ_dom"/>
</dbReference>
<comment type="caution">
    <text evidence="5">The sequence shown here is derived from an EMBL/GenBank/DDBJ whole genome shotgun (WGS) entry which is preliminary data.</text>
</comment>
<dbReference type="AlphaFoldDB" id="A0A090QT34"/>
<dbReference type="SUPFAM" id="SSF56507">
    <property type="entry name" value="Methionine synthase activation domain-like"/>
    <property type="match status" value="1"/>
</dbReference>